<keyword evidence="2 4" id="KW-0238">DNA-binding</keyword>
<dbReference type="SUPFAM" id="SSF48498">
    <property type="entry name" value="Tetracyclin repressor-like, C-terminal domain"/>
    <property type="match status" value="1"/>
</dbReference>
<evidence type="ECO:0000256" key="2">
    <source>
        <dbReference type="ARBA" id="ARBA00023125"/>
    </source>
</evidence>
<dbReference type="InterPro" id="IPR001647">
    <property type="entry name" value="HTH_TetR"/>
</dbReference>
<accession>A0ABW3H6S3</accession>
<evidence type="ECO:0000256" key="4">
    <source>
        <dbReference type="PROSITE-ProRule" id="PRU00335"/>
    </source>
</evidence>
<keyword evidence="3" id="KW-0804">Transcription</keyword>
<name>A0ABW3H6S3_9SPHN</name>
<comment type="caution">
    <text evidence="6">The sequence shown here is derived from an EMBL/GenBank/DDBJ whole genome shotgun (WGS) entry which is preliminary data.</text>
</comment>
<evidence type="ECO:0000313" key="7">
    <source>
        <dbReference type="Proteomes" id="UP001596977"/>
    </source>
</evidence>
<reference evidence="7" key="1">
    <citation type="journal article" date="2019" name="Int. J. Syst. Evol. Microbiol.">
        <title>The Global Catalogue of Microorganisms (GCM) 10K type strain sequencing project: providing services to taxonomists for standard genome sequencing and annotation.</title>
        <authorList>
            <consortium name="The Broad Institute Genomics Platform"/>
            <consortium name="The Broad Institute Genome Sequencing Center for Infectious Disease"/>
            <person name="Wu L."/>
            <person name="Ma J."/>
        </authorList>
    </citation>
    <scope>NUCLEOTIDE SEQUENCE [LARGE SCALE GENOMIC DNA]</scope>
    <source>
        <strain evidence="7">CCUG 62982</strain>
    </source>
</reference>
<evidence type="ECO:0000259" key="5">
    <source>
        <dbReference type="PROSITE" id="PS50977"/>
    </source>
</evidence>
<dbReference type="InterPro" id="IPR009057">
    <property type="entry name" value="Homeodomain-like_sf"/>
</dbReference>
<dbReference type="InterPro" id="IPR036271">
    <property type="entry name" value="Tet_transcr_reg_TetR-rel_C_sf"/>
</dbReference>
<dbReference type="Pfam" id="PF09209">
    <property type="entry name" value="CecR_C"/>
    <property type="match status" value="1"/>
</dbReference>
<feature type="DNA-binding region" description="H-T-H motif" evidence="4">
    <location>
        <begin position="31"/>
        <end position="50"/>
    </location>
</feature>
<evidence type="ECO:0000313" key="6">
    <source>
        <dbReference type="EMBL" id="MFD0946502.1"/>
    </source>
</evidence>
<dbReference type="InterPro" id="IPR015292">
    <property type="entry name" value="Tscrpt_reg_YbiH_C"/>
</dbReference>
<evidence type="ECO:0000256" key="3">
    <source>
        <dbReference type="ARBA" id="ARBA00023163"/>
    </source>
</evidence>
<proteinExistence type="predicted"/>
<dbReference type="Gene3D" id="1.10.357.10">
    <property type="entry name" value="Tetracycline Repressor, domain 2"/>
    <property type="match status" value="1"/>
</dbReference>
<dbReference type="EMBL" id="JBHTJG010000003">
    <property type="protein sequence ID" value="MFD0946502.1"/>
    <property type="molecule type" value="Genomic_DNA"/>
</dbReference>
<keyword evidence="7" id="KW-1185">Reference proteome</keyword>
<dbReference type="Gene3D" id="1.10.10.60">
    <property type="entry name" value="Homeodomain-like"/>
    <property type="match status" value="1"/>
</dbReference>
<organism evidence="6 7">
    <name type="scientific">Sphingomonas canadensis</name>
    <dbReference type="NCBI Taxonomy" id="1219257"/>
    <lineage>
        <taxon>Bacteria</taxon>
        <taxon>Pseudomonadati</taxon>
        <taxon>Pseudomonadota</taxon>
        <taxon>Alphaproteobacteria</taxon>
        <taxon>Sphingomonadales</taxon>
        <taxon>Sphingomonadaceae</taxon>
        <taxon>Sphingomonas</taxon>
    </lineage>
</organism>
<keyword evidence="1" id="KW-0805">Transcription regulation</keyword>
<evidence type="ECO:0000256" key="1">
    <source>
        <dbReference type="ARBA" id="ARBA00023015"/>
    </source>
</evidence>
<dbReference type="Proteomes" id="UP001596977">
    <property type="component" value="Unassembled WGS sequence"/>
</dbReference>
<dbReference type="PANTHER" id="PTHR30055">
    <property type="entry name" value="HTH-TYPE TRANSCRIPTIONAL REGULATOR RUTR"/>
    <property type="match status" value="1"/>
</dbReference>
<protein>
    <submittedName>
        <fullName evidence="6">CerR family C-terminal domain-containing protein</fullName>
    </submittedName>
</protein>
<dbReference type="PROSITE" id="PS50977">
    <property type="entry name" value="HTH_TETR_2"/>
    <property type="match status" value="1"/>
</dbReference>
<dbReference type="Pfam" id="PF00440">
    <property type="entry name" value="TetR_N"/>
    <property type="match status" value="1"/>
</dbReference>
<gene>
    <name evidence="6" type="ORF">ACFQ1E_09155</name>
</gene>
<dbReference type="SUPFAM" id="SSF46689">
    <property type="entry name" value="Homeodomain-like"/>
    <property type="match status" value="1"/>
</dbReference>
<dbReference type="InterPro" id="IPR050109">
    <property type="entry name" value="HTH-type_TetR-like_transc_reg"/>
</dbReference>
<feature type="domain" description="HTH tetR-type" evidence="5">
    <location>
        <begin position="8"/>
        <end position="68"/>
    </location>
</feature>
<dbReference type="RefSeq" id="WP_264943870.1">
    <property type="nucleotide sequence ID" value="NZ_JAPDRA010000003.1"/>
</dbReference>
<dbReference type="PRINTS" id="PR00455">
    <property type="entry name" value="HTHTETR"/>
</dbReference>
<dbReference type="PANTHER" id="PTHR30055:SF234">
    <property type="entry name" value="HTH-TYPE TRANSCRIPTIONAL REGULATOR BETI"/>
    <property type="match status" value="1"/>
</dbReference>
<sequence length="212" mass="23363">MNVLKKRRGTRERLLDAACDIFVEKGFDDATVAEICARAEANVAALNYHFGNKAAAYRAAYLRAFEESAVQFPFEADAAPAPEDRLAAHVRSILKRMNHDGGASRFDKMRNWEDIRPTGIVDDVDEEVLAAARAHMLDCLTAIIGAEVTREQLLLCEASVLGMARMVLPFNRRHIALLANRRIDDAMIDTLTGHIVAVALGGLRHAIALGQR</sequence>